<evidence type="ECO:0000313" key="3">
    <source>
        <dbReference type="EMBL" id="AMV49343.1"/>
    </source>
</evidence>
<dbReference type="GeneID" id="26793713"/>
<dbReference type="Pfam" id="PF00951">
    <property type="entry name" value="Arteri_Gl"/>
    <property type="match status" value="1"/>
</dbReference>
<protein>
    <submittedName>
        <fullName evidence="2">M protein</fullName>
    </submittedName>
</protein>
<reference evidence="3 5" key="2">
    <citation type="submission" date="2015-10" db="EMBL/GenBank/DDBJ databases">
        <title>Zoonotic potential of simian arteriviruses.</title>
        <authorList>
            <person name="Bailey A.L."/>
        </authorList>
    </citation>
    <scope>NUCLEOTIDE SEQUENCE [LARGE SCALE GENOMIC DNA]</scope>
    <source>
        <strain evidence="3">BZ12033</strain>
    </source>
</reference>
<dbReference type="Proteomes" id="UP000141067">
    <property type="component" value="Genome"/>
</dbReference>
<organism evidence="2 4">
    <name type="scientific">Kafue kinda chacma baboon virus</name>
    <dbReference type="NCBI Taxonomy" id="1823757"/>
    <lineage>
        <taxon>Viruses</taxon>
        <taxon>Riboviria</taxon>
        <taxon>Orthornavirae</taxon>
        <taxon>Pisuviricota</taxon>
        <taxon>Pisoniviricetes</taxon>
        <taxon>Nidovirales</taxon>
        <taxon>Arnidovirineae</taxon>
        <taxon>Arteriviridae</taxon>
        <taxon>Simarterivirinae</taxon>
        <taxon>Thetaarterivirus</taxon>
        <taxon>Kaftartevirus</taxon>
        <taxon>Thetaarterivirus kafuba</taxon>
    </lineage>
</organism>
<evidence type="ECO:0000313" key="2">
    <source>
        <dbReference type="EMBL" id="AMB20720.1"/>
    </source>
</evidence>
<accession>A0A0Y0BIF0</accession>
<dbReference type="InterPro" id="IPR001332">
    <property type="entry name" value="Arteri_GP5"/>
</dbReference>
<evidence type="ECO:0000313" key="5">
    <source>
        <dbReference type="Proteomes" id="UP000141067"/>
    </source>
</evidence>
<dbReference type="KEGG" id="vg:26793713"/>
<name>A0A0Y0BIF0_9NIDO</name>
<sequence>MVSSICSDPGYTTIAFTAAPIVIACLRLFRPCLRGFFCALCIATLAYAATAFQEHSLATIVTISFACIYCGFKLLQWIIIRFRMCRLGPGYILSSPNHVDSSLGRYPITGTGSSAIVTRRSGMTIANNQLIPDVKRMVLAGKIATKKGLVNLRKYGWQKTK</sequence>
<dbReference type="EMBL" id="KT895940">
    <property type="protein sequence ID" value="AMV49343.1"/>
    <property type="molecule type" value="Genomic_RNA"/>
</dbReference>
<dbReference type="OrthoDB" id="11963at10239"/>
<evidence type="ECO:0000313" key="4">
    <source>
        <dbReference type="Proteomes" id="UP000122426"/>
    </source>
</evidence>
<gene>
    <name evidence="2" type="primary">ORF6</name>
</gene>
<keyword evidence="4" id="KW-1185">Reference proteome</keyword>
<dbReference type="Proteomes" id="UP000122426">
    <property type="component" value="Segment"/>
</dbReference>
<dbReference type="EMBL" id="KT447550">
    <property type="protein sequence ID" value="AMB20720.1"/>
    <property type="molecule type" value="Genomic_RNA"/>
</dbReference>
<dbReference type="RefSeq" id="YP_009222005.1">
    <property type="nucleotide sequence ID" value="NC_029053.1"/>
</dbReference>
<feature type="transmembrane region" description="Helical" evidence="1">
    <location>
        <begin position="36"/>
        <end position="52"/>
    </location>
</feature>
<keyword evidence="1" id="KW-0472">Membrane</keyword>
<feature type="transmembrane region" description="Helical" evidence="1">
    <location>
        <begin position="58"/>
        <end position="80"/>
    </location>
</feature>
<evidence type="ECO:0000256" key="1">
    <source>
        <dbReference type="SAM" id="Phobius"/>
    </source>
</evidence>
<proteinExistence type="predicted"/>
<feature type="transmembrane region" description="Helical" evidence="1">
    <location>
        <begin position="12"/>
        <end position="29"/>
    </location>
</feature>
<keyword evidence="1" id="KW-1133">Transmembrane helix</keyword>
<keyword evidence="1" id="KW-0812">Transmembrane</keyword>
<dbReference type="GO" id="GO:0019031">
    <property type="term" value="C:viral envelope"/>
    <property type="evidence" value="ECO:0007669"/>
    <property type="project" value="InterPro"/>
</dbReference>
<reference evidence="2 4" key="1">
    <citation type="submission" date="2015-08" db="EMBL/GenBank/DDBJ databases">
        <title>The plasma RNA virome of African gren monkeys.</title>
        <authorList>
            <person name="Bailey A.L."/>
            <person name="Lauck M."/>
            <person name="Ghai R."/>
            <person name="Nelson C.W."/>
            <person name="Heimbruch K."/>
            <person name="Hughes A.L."/>
            <person name="Goldberg T.L."/>
            <person name="Jasinska A.J."/>
            <person name="Freimer N.B."/>
            <person name="Apetrei C."/>
            <person name="O'Connor D.H."/>
            <person name="Vervet Research Consortium T.I."/>
        </authorList>
    </citation>
    <scope>NUCLEOTIDE SEQUENCE [LARGE SCALE GENOMIC DNA]</scope>
    <source>
        <strain evidence="2">KKCBV-1</strain>
    </source>
</reference>